<evidence type="ECO:0000259" key="2">
    <source>
        <dbReference type="PROSITE" id="PS51733"/>
    </source>
</evidence>
<dbReference type="EMBL" id="CP000155">
    <property type="protein sequence ID" value="ABC32880.1"/>
    <property type="molecule type" value="Genomic_DNA"/>
</dbReference>
<dbReference type="STRING" id="349521.HCH_06234"/>
<sequence>MWKQVSQLAGYGLKVESIKGKGYRLERPLYLLDELRLRNALKERWGERVREFNVLKSVGSTNAELLESSKDLPVGLYDILLAERQTAGRGRRGRVWVSPFAQNIYMSVAVRLSGGFSVLNGLSLAIGAAVADAIKTVCGIQVSLKWPNDVWYSEKKLAGLLLEVQGEQEGPVHVIIGLGVNVLMEREAGQAIDQPWTALSESCDVRVDRDQLCVALADSVLACLESYKAEGFAGLRELWDEYDLLKGRNVMVMSGDKCWSGEYLGVSDEGYALVRGEDGCLRSLAGGEITVRPVS</sequence>
<evidence type="ECO:0000256" key="1">
    <source>
        <dbReference type="ARBA" id="ARBA00022598"/>
    </source>
</evidence>
<dbReference type="PANTHER" id="PTHR12835:SF5">
    <property type="entry name" value="BIOTIN--PROTEIN LIGASE"/>
    <property type="match status" value="1"/>
</dbReference>
<dbReference type="InterPro" id="IPR036388">
    <property type="entry name" value="WH-like_DNA-bd_sf"/>
</dbReference>
<reference evidence="3 4" key="1">
    <citation type="journal article" date="2005" name="Nucleic Acids Res.">
        <title>Genomic blueprint of Hahella chejuensis, a marine microbe producing an algicidal agent.</title>
        <authorList>
            <person name="Jeong H."/>
            <person name="Yim J.H."/>
            <person name="Lee C."/>
            <person name="Choi S.-H."/>
            <person name="Park Y.K."/>
            <person name="Yoon S.H."/>
            <person name="Hur C.-G."/>
            <person name="Kang H.-Y."/>
            <person name="Kim D."/>
            <person name="Lee H.H."/>
            <person name="Park K.H."/>
            <person name="Park S.-H."/>
            <person name="Park H.-S."/>
            <person name="Lee H.K."/>
            <person name="Oh T.K."/>
            <person name="Kim J.F."/>
        </authorList>
    </citation>
    <scope>NUCLEOTIDE SEQUENCE [LARGE SCALE GENOMIC DNA]</scope>
    <source>
        <strain evidence="3 4">KCTC 2396</strain>
    </source>
</reference>
<dbReference type="Gene3D" id="1.10.10.10">
    <property type="entry name" value="Winged helix-like DNA-binding domain superfamily/Winged helix DNA-binding domain"/>
    <property type="match status" value="1"/>
</dbReference>
<dbReference type="SUPFAM" id="SSF55681">
    <property type="entry name" value="Class II aaRS and biotin synthetases"/>
    <property type="match status" value="1"/>
</dbReference>
<dbReference type="Pfam" id="PF03099">
    <property type="entry name" value="BPL_LplA_LipB"/>
    <property type="match status" value="1"/>
</dbReference>
<feature type="domain" description="BPL/LPL catalytic" evidence="2">
    <location>
        <begin position="34"/>
        <end position="228"/>
    </location>
</feature>
<dbReference type="HOGENOM" id="CLU_051096_4_0_6"/>
<dbReference type="Gene3D" id="2.30.30.100">
    <property type="match status" value="1"/>
</dbReference>
<dbReference type="SUPFAM" id="SSF50037">
    <property type="entry name" value="C-terminal domain of transcriptional repressors"/>
    <property type="match status" value="1"/>
</dbReference>
<dbReference type="GO" id="GO:0005737">
    <property type="term" value="C:cytoplasm"/>
    <property type="evidence" value="ECO:0007669"/>
    <property type="project" value="TreeGrafter"/>
</dbReference>
<organism evidence="3 4">
    <name type="scientific">Hahella chejuensis (strain KCTC 2396)</name>
    <dbReference type="NCBI Taxonomy" id="349521"/>
    <lineage>
        <taxon>Bacteria</taxon>
        <taxon>Pseudomonadati</taxon>
        <taxon>Pseudomonadota</taxon>
        <taxon>Gammaproteobacteria</taxon>
        <taxon>Oceanospirillales</taxon>
        <taxon>Hahellaceae</taxon>
        <taxon>Hahella</taxon>
    </lineage>
</organism>
<dbReference type="eggNOG" id="COG0340">
    <property type="taxonomic scope" value="Bacteria"/>
</dbReference>
<dbReference type="InterPro" id="IPR008988">
    <property type="entry name" value="Transcriptional_repressor_C"/>
</dbReference>
<dbReference type="InterPro" id="IPR004143">
    <property type="entry name" value="BPL_LPL_catalytic"/>
</dbReference>
<dbReference type="PROSITE" id="PS51733">
    <property type="entry name" value="BPL_LPL_CATALYTIC"/>
    <property type="match status" value="1"/>
</dbReference>
<dbReference type="eggNOG" id="COG1654">
    <property type="taxonomic scope" value="Bacteria"/>
</dbReference>
<proteinExistence type="predicted"/>
<dbReference type="CDD" id="cd16442">
    <property type="entry name" value="BPL"/>
    <property type="match status" value="1"/>
</dbReference>
<dbReference type="PANTHER" id="PTHR12835">
    <property type="entry name" value="BIOTIN PROTEIN LIGASE"/>
    <property type="match status" value="1"/>
</dbReference>
<dbReference type="InterPro" id="IPR004408">
    <property type="entry name" value="Biotin_CoA_COase_ligase"/>
</dbReference>
<dbReference type="GO" id="GO:0004077">
    <property type="term" value="F:biotin--[biotin carboxyl-carrier protein] ligase activity"/>
    <property type="evidence" value="ECO:0007669"/>
    <property type="project" value="InterPro"/>
</dbReference>
<accession>Q2S8Z4</accession>
<protein>
    <submittedName>
        <fullName evidence="3">Biotin-(Acetyl-CoA carboxylase) ligase</fullName>
    </submittedName>
</protein>
<dbReference type="KEGG" id="hch:HCH_06234"/>
<keyword evidence="4" id="KW-1185">Reference proteome</keyword>
<dbReference type="Gene3D" id="3.30.930.10">
    <property type="entry name" value="Bira Bifunctional Protein, Domain 2"/>
    <property type="match status" value="1"/>
</dbReference>
<dbReference type="AlphaFoldDB" id="Q2S8Z4"/>
<dbReference type="InterPro" id="IPR045864">
    <property type="entry name" value="aa-tRNA-synth_II/BPL/LPL"/>
</dbReference>
<gene>
    <name evidence="3" type="ordered locus">HCH_06234</name>
</gene>
<dbReference type="Proteomes" id="UP000000238">
    <property type="component" value="Chromosome"/>
</dbReference>
<dbReference type="NCBIfam" id="TIGR00121">
    <property type="entry name" value="birA_ligase"/>
    <property type="match status" value="1"/>
</dbReference>
<name>Q2S8Z4_HAHCH</name>
<evidence type="ECO:0000313" key="3">
    <source>
        <dbReference type="EMBL" id="ABC32880.1"/>
    </source>
</evidence>
<evidence type="ECO:0000313" key="4">
    <source>
        <dbReference type="Proteomes" id="UP000000238"/>
    </source>
</evidence>
<keyword evidence="1 3" id="KW-0436">Ligase</keyword>